<feature type="transmembrane region" description="Helical" evidence="1">
    <location>
        <begin position="7"/>
        <end position="31"/>
    </location>
</feature>
<protein>
    <submittedName>
        <fullName evidence="2">Uncharacterized protein</fullName>
    </submittedName>
</protein>
<evidence type="ECO:0000256" key="1">
    <source>
        <dbReference type="SAM" id="Phobius"/>
    </source>
</evidence>
<dbReference type="GeneID" id="24792688"/>
<gene>
    <name evidence="2" type="ORF">BRM9_1522</name>
</gene>
<sequence length="189" mass="21899">MIENRIIAIISAILTFIAGTTLSVFIIFYFGGYPLSSIYEHQLYVFFAVLIGVILASFVYGRGSNERAMKARDCVEELLEVEIKTKDMWRILRGVEQLPPFVMRDYVSMNINFVKEYEEGIKGYRSKLTEENLAEIERIIDKPVPQLQRVLNELYKETDLEQFKILADPSAEELITMNLKELKTILFPD</sequence>
<dbReference type="KEGG" id="mfc:BRM9_1522"/>
<accession>A0A089ZBZ9</accession>
<dbReference type="STRING" id="2162.BRM9_1522"/>
<reference evidence="2 3" key="1">
    <citation type="submission" date="2013-12" db="EMBL/GenBank/DDBJ databases">
        <title>The complete genome sequence of Methanobacterium sp. BRM9.</title>
        <authorList>
            <consortium name="Pastoral Greenhouse Gas Research Consortium"/>
            <person name="Kelly W.J."/>
            <person name="Leahy S.C."/>
            <person name="Perry R."/>
            <person name="Li D."/>
            <person name="Altermann E."/>
            <person name="Lambie S.C."/>
            <person name="Attwood G.T."/>
        </authorList>
    </citation>
    <scope>NUCLEOTIDE SEQUENCE [LARGE SCALE GENOMIC DNA]</scope>
    <source>
        <strain evidence="2 3">BRM9</strain>
    </source>
</reference>
<name>A0A089ZBZ9_METFO</name>
<proteinExistence type="predicted"/>
<dbReference type="AlphaFoldDB" id="A0A089ZBZ9"/>
<dbReference type="EMBL" id="CP006933">
    <property type="protein sequence ID" value="AIS32336.1"/>
    <property type="molecule type" value="Genomic_DNA"/>
</dbReference>
<feature type="transmembrane region" description="Helical" evidence="1">
    <location>
        <begin position="43"/>
        <end position="61"/>
    </location>
</feature>
<keyword evidence="1" id="KW-0472">Membrane</keyword>
<organism evidence="2 3">
    <name type="scientific">Methanobacterium formicicum</name>
    <dbReference type="NCBI Taxonomy" id="2162"/>
    <lineage>
        <taxon>Archaea</taxon>
        <taxon>Methanobacteriati</taxon>
        <taxon>Methanobacteriota</taxon>
        <taxon>Methanomada group</taxon>
        <taxon>Methanobacteria</taxon>
        <taxon>Methanobacteriales</taxon>
        <taxon>Methanobacteriaceae</taxon>
        <taxon>Methanobacterium</taxon>
    </lineage>
</organism>
<keyword evidence="1" id="KW-0812">Transmembrane</keyword>
<dbReference type="RefSeq" id="WP_048085330.1">
    <property type="nucleotide sequence ID" value="NZ_CP006933.1"/>
</dbReference>
<dbReference type="OrthoDB" id="69737at2157"/>
<keyword evidence="1" id="KW-1133">Transmembrane helix</keyword>
<evidence type="ECO:0000313" key="3">
    <source>
        <dbReference type="Proteomes" id="UP000029661"/>
    </source>
</evidence>
<evidence type="ECO:0000313" key="2">
    <source>
        <dbReference type="EMBL" id="AIS32336.1"/>
    </source>
</evidence>
<dbReference type="Proteomes" id="UP000029661">
    <property type="component" value="Chromosome"/>
</dbReference>